<dbReference type="PANTHER" id="PTHR34106">
    <property type="entry name" value="GLYCOSIDASE"/>
    <property type="match status" value="1"/>
</dbReference>
<dbReference type="GO" id="GO:0016798">
    <property type="term" value="F:hydrolase activity, acting on glycosyl bonds"/>
    <property type="evidence" value="ECO:0007669"/>
    <property type="project" value="UniProtKB-KW"/>
</dbReference>
<comment type="similarity">
    <text evidence="3">Belongs to the glycosyl hydrolase 130 family.</text>
</comment>
<name>A0A101I6Z1_9BACT</name>
<dbReference type="Proteomes" id="UP000055014">
    <property type="component" value="Unassembled WGS sequence"/>
</dbReference>
<dbReference type="PROSITE" id="PS51257">
    <property type="entry name" value="PROKAR_LIPOPROTEIN"/>
    <property type="match status" value="1"/>
</dbReference>
<dbReference type="CDD" id="cd18610">
    <property type="entry name" value="GH130_BT3780-like"/>
    <property type="match status" value="1"/>
</dbReference>
<dbReference type="Pfam" id="PF04041">
    <property type="entry name" value="Glyco_hydro_130"/>
    <property type="match status" value="1"/>
</dbReference>
<dbReference type="PATRIC" id="fig|1236046.5.peg.434"/>
<gene>
    <name evidence="4" type="ORF">XE02_0828</name>
</gene>
<protein>
    <submittedName>
        <fullName evidence="4">Glycosidase related protein</fullName>
    </submittedName>
</protein>
<dbReference type="Gene3D" id="2.115.10.20">
    <property type="entry name" value="Glycosyl hydrolase domain, family 43"/>
    <property type="match status" value="1"/>
</dbReference>
<dbReference type="PIRSF" id="PIRSF016202">
    <property type="entry name" value="PH1107"/>
    <property type="match status" value="1"/>
</dbReference>
<dbReference type="InterPro" id="IPR023296">
    <property type="entry name" value="Glyco_hydro_beta-prop_sf"/>
</dbReference>
<evidence type="ECO:0000256" key="3">
    <source>
        <dbReference type="ARBA" id="ARBA00024356"/>
    </source>
</evidence>
<evidence type="ECO:0000256" key="2">
    <source>
        <dbReference type="ARBA" id="ARBA00022679"/>
    </source>
</evidence>
<keyword evidence="4" id="KW-0378">Hydrolase</keyword>
<keyword evidence="2" id="KW-0808">Transferase</keyword>
<dbReference type="SUPFAM" id="SSF75005">
    <property type="entry name" value="Arabinanase/levansucrase/invertase"/>
    <property type="match status" value="1"/>
</dbReference>
<dbReference type="PANTHER" id="PTHR34106:SF5">
    <property type="entry name" value="GLYCOSIDASE"/>
    <property type="match status" value="1"/>
</dbReference>
<keyword evidence="1" id="KW-0328">Glycosyltransferase</keyword>
<dbReference type="AlphaFoldDB" id="A0A101I6Z1"/>
<evidence type="ECO:0000313" key="4">
    <source>
        <dbReference type="EMBL" id="KUK89853.1"/>
    </source>
</evidence>
<sequence>MKRPLTLVFLFLVSLACAVSIKFESLYNIERASNLPLLMPQGIDWESKAVFNPTAIVVDSTVYLLYRSEDWTGTGRWNGTSRIGMAKSEDGFEFSRQDLPLITPTEPYEIPGGCEDPRIVKIEDLYILTYTGYDGGKARLCIATSTDFVEWEKLGPVFDGDTWSKSGAIVPAKIDGKYYMYFGDSSIKLAYSTDLKNWTIYPRPVMEPRPGNFDSRLIEPGPTPIITDEGILLIYNSADFSAIYRPGAALFDIDNPRKLVKRTDKPLVEPELSWEKRGQVPNVIFIEGAVVIEEKLILYYGAADTYIGAFVVDLSI</sequence>
<organism evidence="4 5">
    <name type="scientific">Mesotoga infera</name>
    <dbReference type="NCBI Taxonomy" id="1236046"/>
    <lineage>
        <taxon>Bacteria</taxon>
        <taxon>Thermotogati</taxon>
        <taxon>Thermotogota</taxon>
        <taxon>Thermotogae</taxon>
        <taxon>Kosmotogales</taxon>
        <taxon>Kosmotogaceae</taxon>
        <taxon>Mesotoga</taxon>
    </lineage>
</organism>
<dbReference type="EMBL" id="LGGW01000064">
    <property type="protein sequence ID" value="KUK89853.1"/>
    <property type="molecule type" value="Genomic_DNA"/>
</dbReference>
<reference evidence="5" key="1">
    <citation type="journal article" date="2015" name="MBio">
        <title>Genome-Resolved Metagenomic Analysis Reveals Roles for Candidate Phyla and Other Microbial Community Members in Biogeochemical Transformations in Oil Reservoirs.</title>
        <authorList>
            <person name="Hu P."/>
            <person name="Tom L."/>
            <person name="Singh A."/>
            <person name="Thomas B.C."/>
            <person name="Baker B.J."/>
            <person name="Piceno Y.M."/>
            <person name="Andersen G.L."/>
            <person name="Banfield J.F."/>
        </authorList>
    </citation>
    <scope>NUCLEOTIDE SEQUENCE [LARGE SCALE GENOMIC DNA]</scope>
</reference>
<dbReference type="InterPro" id="IPR007184">
    <property type="entry name" value="Mannoside_phosphorylase"/>
</dbReference>
<dbReference type="GO" id="GO:0016757">
    <property type="term" value="F:glycosyltransferase activity"/>
    <property type="evidence" value="ECO:0007669"/>
    <property type="project" value="UniProtKB-KW"/>
</dbReference>
<evidence type="ECO:0000313" key="5">
    <source>
        <dbReference type="Proteomes" id="UP000055014"/>
    </source>
</evidence>
<proteinExistence type="inferred from homology"/>
<comment type="caution">
    <text evidence="4">The sequence shown here is derived from an EMBL/GenBank/DDBJ whole genome shotgun (WGS) entry which is preliminary data.</text>
</comment>
<accession>A0A101I6Z1</accession>
<keyword evidence="4" id="KW-0326">Glycosidase</keyword>
<evidence type="ECO:0000256" key="1">
    <source>
        <dbReference type="ARBA" id="ARBA00022676"/>
    </source>
</evidence>